<dbReference type="Proteomes" id="UP001054252">
    <property type="component" value="Unassembled WGS sequence"/>
</dbReference>
<dbReference type="PANTHER" id="PTHR11439:SF440">
    <property type="entry name" value="INTEGRASE CATALYTIC DOMAIN-CONTAINING PROTEIN"/>
    <property type="match status" value="1"/>
</dbReference>
<accession>A0AAV5I319</accession>
<dbReference type="EMBL" id="BPVZ01000005">
    <property type="protein sequence ID" value="GKU92312.1"/>
    <property type="molecule type" value="Genomic_DNA"/>
</dbReference>
<proteinExistence type="predicted"/>
<protein>
    <submittedName>
        <fullName evidence="1">Uncharacterized protein</fullName>
    </submittedName>
</protein>
<dbReference type="CDD" id="cd09272">
    <property type="entry name" value="RNase_HI_RT_Ty1"/>
    <property type="match status" value="1"/>
</dbReference>
<keyword evidence="2" id="KW-1185">Reference proteome</keyword>
<name>A0AAV5I319_9ROSI</name>
<sequence>MTPLSPSVHLYPTLHDRDILNQKEYASIIGSLRYLTDCTRPDISYAVGMLGRFTSKPNSFHWECIKHLMGYLCATKNYGLCYQRYPAILEGFCDADWNTLLGDSLSVSGYIFKIGGGAVSWKSKKQQIIAKSTMEAEMISLALASEEASWLRDLLFEIPLWEKPVPPILIHCDSTTAIYKVNNRFYNRFYNGKSRSIRRKHSIVRSYLDNGTIHVDYIPSSENIADPFTKALAREKIWITSRGMGLKPKECGTSYEDT</sequence>
<dbReference type="SUPFAM" id="SSF56672">
    <property type="entry name" value="DNA/RNA polymerases"/>
    <property type="match status" value="1"/>
</dbReference>
<evidence type="ECO:0000313" key="1">
    <source>
        <dbReference type="EMBL" id="GKU92312.1"/>
    </source>
</evidence>
<organism evidence="1 2">
    <name type="scientific">Rubroshorea leprosula</name>
    <dbReference type="NCBI Taxonomy" id="152421"/>
    <lineage>
        <taxon>Eukaryota</taxon>
        <taxon>Viridiplantae</taxon>
        <taxon>Streptophyta</taxon>
        <taxon>Embryophyta</taxon>
        <taxon>Tracheophyta</taxon>
        <taxon>Spermatophyta</taxon>
        <taxon>Magnoliopsida</taxon>
        <taxon>eudicotyledons</taxon>
        <taxon>Gunneridae</taxon>
        <taxon>Pentapetalae</taxon>
        <taxon>rosids</taxon>
        <taxon>malvids</taxon>
        <taxon>Malvales</taxon>
        <taxon>Dipterocarpaceae</taxon>
        <taxon>Rubroshorea</taxon>
    </lineage>
</organism>
<reference evidence="1 2" key="1">
    <citation type="journal article" date="2021" name="Commun. Biol.">
        <title>The genome of Shorea leprosula (Dipterocarpaceae) highlights the ecological relevance of drought in aseasonal tropical rainforests.</title>
        <authorList>
            <person name="Ng K.K.S."/>
            <person name="Kobayashi M.J."/>
            <person name="Fawcett J.A."/>
            <person name="Hatakeyama M."/>
            <person name="Paape T."/>
            <person name="Ng C.H."/>
            <person name="Ang C.C."/>
            <person name="Tnah L.H."/>
            <person name="Lee C.T."/>
            <person name="Nishiyama T."/>
            <person name="Sese J."/>
            <person name="O'Brien M.J."/>
            <person name="Copetti D."/>
            <person name="Mohd Noor M.I."/>
            <person name="Ong R.C."/>
            <person name="Putra M."/>
            <person name="Sireger I.Z."/>
            <person name="Indrioko S."/>
            <person name="Kosugi Y."/>
            <person name="Izuno A."/>
            <person name="Isagi Y."/>
            <person name="Lee S.L."/>
            <person name="Shimizu K.K."/>
        </authorList>
    </citation>
    <scope>NUCLEOTIDE SEQUENCE [LARGE SCALE GENOMIC DNA]</scope>
    <source>
        <strain evidence="1">214</strain>
    </source>
</reference>
<gene>
    <name evidence="1" type="ORF">SLEP1_g6057</name>
</gene>
<comment type="caution">
    <text evidence="1">The sequence shown here is derived from an EMBL/GenBank/DDBJ whole genome shotgun (WGS) entry which is preliminary data.</text>
</comment>
<evidence type="ECO:0000313" key="2">
    <source>
        <dbReference type="Proteomes" id="UP001054252"/>
    </source>
</evidence>
<dbReference type="PANTHER" id="PTHR11439">
    <property type="entry name" value="GAG-POL-RELATED RETROTRANSPOSON"/>
    <property type="match status" value="1"/>
</dbReference>
<dbReference type="InterPro" id="IPR043502">
    <property type="entry name" value="DNA/RNA_pol_sf"/>
</dbReference>
<dbReference type="AlphaFoldDB" id="A0AAV5I319"/>